<dbReference type="InterPro" id="IPR002300">
    <property type="entry name" value="aa-tRNA-synth_Ia"/>
</dbReference>
<evidence type="ECO:0000256" key="2">
    <source>
        <dbReference type="ARBA" id="ARBA00005594"/>
    </source>
</evidence>
<accession>A0A482W9L9</accession>
<name>A0A482W9L9_ASBVE</name>
<reference evidence="17 18" key="1">
    <citation type="submission" date="2017-03" db="EMBL/GenBank/DDBJ databases">
        <title>Genome of the blue death feigning beetle - Asbolus verrucosus.</title>
        <authorList>
            <person name="Rider S.D."/>
        </authorList>
    </citation>
    <scope>NUCLEOTIDE SEQUENCE [LARGE SCALE GENOMIC DNA]</scope>
    <source>
        <strain evidence="17">Butters</strain>
        <tissue evidence="17">Head and leg muscle</tissue>
    </source>
</reference>
<keyword evidence="4" id="KW-0963">Cytoplasm</keyword>
<dbReference type="CDD" id="cd07961">
    <property type="entry name" value="Anticodon_Ia_Ile_ABEc"/>
    <property type="match status" value="1"/>
</dbReference>
<keyword evidence="9 13" id="KW-0030">Aminoacyl-tRNA synthetase</keyword>
<dbReference type="Pfam" id="PF08264">
    <property type="entry name" value="Anticodon_1"/>
    <property type="match status" value="1"/>
</dbReference>
<dbReference type="CDD" id="cd00818">
    <property type="entry name" value="IleRS_core"/>
    <property type="match status" value="1"/>
</dbReference>
<dbReference type="Pfam" id="PF23567">
    <property type="entry name" value="Ubiquitin_IARS1"/>
    <property type="match status" value="1"/>
</dbReference>
<comment type="caution">
    <text evidence="17">The sequence shown here is derived from an EMBL/GenBank/DDBJ whole genome shotgun (WGS) entry which is preliminary data.</text>
</comment>
<dbReference type="InterPro" id="IPR009080">
    <property type="entry name" value="tRNAsynth_Ia_anticodon-bd"/>
</dbReference>
<dbReference type="HAMAP" id="MF_02003">
    <property type="entry name" value="Ile_tRNA_synth_type2"/>
    <property type="match status" value="1"/>
</dbReference>
<dbReference type="Pfam" id="PF00133">
    <property type="entry name" value="tRNA-synt_1"/>
    <property type="match status" value="1"/>
</dbReference>
<comment type="subcellular location">
    <subcellularLocation>
        <location evidence="1">Cytoplasm</location>
    </subcellularLocation>
</comment>
<dbReference type="FunFam" id="3.40.50.620:FF:000023">
    <property type="entry name" value="Isoleucyl-tRNA synthetase,cytoplasmic"/>
    <property type="match status" value="1"/>
</dbReference>
<evidence type="ECO:0000259" key="15">
    <source>
        <dbReference type="Pfam" id="PF08264"/>
    </source>
</evidence>
<comment type="catalytic activity">
    <reaction evidence="11">
        <text>tRNA(Ile) + L-isoleucine + ATP = L-isoleucyl-tRNA(Ile) + AMP + diphosphate</text>
        <dbReference type="Rhea" id="RHEA:11060"/>
        <dbReference type="Rhea" id="RHEA-COMP:9666"/>
        <dbReference type="Rhea" id="RHEA-COMP:9695"/>
        <dbReference type="ChEBI" id="CHEBI:30616"/>
        <dbReference type="ChEBI" id="CHEBI:33019"/>
        <dbReference type="ChEBI" id="CHEBI:58045"/>
        <dbReference type="ChEBI" id="CHEBI:78442"/>
        <dbReference type="ChEBI" id="CHEBI:78528"/>
        <dbReference type="ChEBI" id="CHEBI:456215"/>
        <dbReference type="EC" id="6.1.1.5"/>
    </reaction>
</comment>
<evidence type="ECO:0000313" key="18">
    <source>
        <dbReference type="Proteomes" id="UP000292052"/>
    </source>
</evidence>
<evidence type="ECO:0000256" key="1">
    <source>
        <dbReference type="ARBA" id="ARBA00004496"/>
    </source>
</evidence>
<comment type="similarity">
    <text evidence="2 13">Belongs to the class-I aminoacyl-tRNA synthetase family.</text>
</comment>
<evidence type="ECO:0000256" key="7">
    <source>
        <dbReference type="ARBA" id="ARBA00022840"/>
    </source>
</evidence>
<keyword evidence="7 13" id="KW-0067">ATP-binding</keyword>
<dbReference type="EMBL" id="QDEB01019274">
    <property type="protein sequence ID" value="RZC41203.1"/>
    <property type="molecule type" value="Genomic_DNA"/>
</dbReference>
<dbReference type="GO" id="GO:0002161">
    <property type="term" value="F:aminoacyl-tRNA deacylase activity"/>
    <property type="evidence" value="ECO:0007669"/>
    <property type="project" value="InterPro"/>
</dbReference>
<evidence type="ECO:0000313" key="17">
    <source>
        <dbReference type="EMBL" id="RZC41203.1"/>
    </source>
</evidence>
<dbReference type="NCBIfam" id="TIGR00392">
    <property type="entry name" value="ileS"/>
    <property type="match status" value="1"/>
</dbReference>
<dbReference type="InterPro" id="IPR001412">
    <property type="entry name" value="aa-tRNA-synth_I_CS"/>
</dbReference>
<evidence type="ECO:0000259" key="14">
    <source>
        <dbReference type="Pfam" id="PF00133"/>
    </source>
</evidence>
<keyword evidence="6 13" id="KW-0547">Nucleotide-binding</keyword>
<dbReference type="GO" id="GO:0004822">
    <property type="term" value="F:isoleucine-tRNA ligase activity"/>
    <property type="evidence" value="ECO:0007669"/>
    <property type="project" value="UniProtKB-EC"/>
</dbReference>
<dbReference type="PANTHER" id="PTHR42780">
    <property type="entry name" value="SOLEUCYL-TRNA SYNTHETASE"/>
    <property type="match status" value="1"/>
</dbReference>
<dbReference type="AlphaFoldDB" id="A0A482W9L9"/>
<dbReference type="Gene3D" id="3.40.50.620">
    <property type="entry name" value="HUPs"/>
    <property type="match status" value="2"/>
</dbReference>
<evidence type="ECO:0000256" key="5">
    <source>
        <dbReference type="ARBA" id="ARBA00022598"/>
    </source>
</evidence>
<dbReference type="SUPFAM" id="SSF50677">
    <property type="entry name" value="ValRS/IleRS/LeuRS editing domain"/>
    <property type="match status" value="1"/>
</dbReference>
<dbReference type="OrthoDB" id="1706657at2759"/>
<evidence type="ECO:0000256" key="13">
    <source>
        <dbReference type="RuleBase" id="RU363035"/>
    </source>
</evidence>
<evidence type="ECO:0000256" key="6">
    <source>
        <dbReference type="ARBA" id="ARBA00022741"/>
    </source>
</evidence>
<sequence length="1211" mass="139851">MSIQEVPRVPETISFPHEEEKIMKYWKEIDVFQTCLKQSKGKPRYSFYDGPPFATGLPHYGHILAGTIKDVVTRYAHQQGFHVERRFGWDCHGLPVEFEIDKALDIKGPDDVMKMGIDKYNAECRKIVTRYVKEWEIIIGRIGRWIDFKNDYKTLYPSFMESVWWVFKQLYLKGLVYQGNKVMPYSTACNTPLSNFESGQNYKDVIDPAVTVSLPLLDDEDGASLLIWTTTPWTLPSNLTACVNPDLTYVLLEQLSTGKRYIMLEVRIETIFQPNDYKILKSFNGSKLKGLRYEPIFPFFTHLKDKAFRVLTDDYVTAESGTGVVHQAPYFGEDDYRVCLNAGIITKDQEPLCPVDASGRFVKPVTDFEGMYVKDADKKIIAALKANGRLIHQSQIKHSYPFCWRSDTPLIYKAVPSWFVRVEHMTEELQKASSETYWVPDFVKDKRFGNWLREARDWAISRNRYWGTPIPMWISPKGDEYVCVGSIAELEELTGQKIMDLHRESIDHLEIPSKIPGNPPLRRVPEVFDCWFESGSMPYAQKHYPFENMKEFEESFPADFIAEGIDQTRGWFYTLLVISTALFGHAPFKNLIANGLILASDGQKMSKRKKNYPDPLEVVSKYGADALRLYLINSPVVRADNLRFKEEGVRDILKDVFLPWYNAFRFLLQNIESFVQDNNQSFYYSEKDVATTNIMDQWILSFTQSLLKYVRNEMSLYHLYNVIPRLTKFIDYLTNWYVRMNRKRLKGDGGLDDCKSALLTLFDVLLNIVKMMAPFSPFLSETMYQYLKKLMKTSAESVHYLMLPQPNKAFINKDIERAVSRMQSVIELGRVLRDRKTIPIKYPLPEVIVVHQDPQYIADVLSLQEYIHLELNVRCINTTTDKSKYGITLRAEPDYKVLGARLKQEFKTVTAGIQALTDPEINEMVKTGFRMIAGQRIEISEVRLIFKSESINTSQYEVNSDNDVLILLDVTPDSSMQDEGTAREIINRIQKLRKKAHLVPTDQVSVFYKTDGDLNRIAKSYSEFIENTIKTTFKPLEEKRNFHQIIIEDFQKLKNSSLQLVLTRARDIIFPTSKWVNIQLIDLKSRYCKGATKALALLEVANRPVNLVKLQSEIFSLFGIENFKLVGQNGKELVENDLLHLSGQTVFVIPTNKEISLPECNGTPFCKVFNFVEQNVSGTLILENPAGNEILNEKDYKEIINQWVKVAKDDQ</sequence>
<dbReference type="PANTHER" id="PTHR42780:SF1">
    <property type="entry name" value="ISOLEUCINE--TRNA LIGASE, CYTOPLASMIC"/>
    <property type="match status" value="1"/>
</dbReference>
<dbReference type="InterPro" id="IPR002301">
    <property type="entry name" value="Ile-tRNA-ligase"/>
</dbReference>
<feature type="domain" description="Isoleucine--tRNA ligase cytoplasmic ubiquitin-like" evidence="16">
    <location>
        <begin position="1071"/>
        <end position="1150"/>
    </location>
</feature>
<feature type="domain" description="Methionyl/Valyl/Leucyl/Isoleucyl-tRNA synthetase anticodon-binding" evidence="15">
    <location>
        <begin position="696"/>
        <end position="846"/>
    </location>
</feature>
<dbReference type="Pfam" id="PF19302">
    <property type="entry name" value="DUF5915"/>
    <property type="match status" value="1"/>
</dbReference>
<keyword evidence="5 13" id="KW-0436">Ligase</keyword>
<dbReference type="EC" id="6.1.1.5" evidence="3"/>
<dbReference type="GO" id="GO:0005737">
    <property type="term" value="C:cytoplasm"/>
    <property type="evidence" value="ECO:0007669"/>
    <property type="project" value="UniProtKB-SubCell"/>
</dbReference>
<dbReference type="InterPro" id="IPR014729">
    <property type="entry name" value="Rossmann-like_a/b/a_fold"/>
</dbReference>
<evidence type="ECO:0000256" key="10">
    <source>
        <dbReference type="ARBA" id="ARBA00032665"/>
    </source>
</evidence>
<feature type="domain" description="Aminoacyl-tRNA synthetase class Ia" evidence="14">
    <location>
        <begin position="22"/>
        <end position="642"/>
    </location>
</feature>
<evidence type="ECO:0000256" key="12">
    <source>
        <dbReference type="ARBA" id="ARBA00069879"/>
    </source>
</evidence>
<dbReference type="InterPro" id="IPR033709">
    <property type="entry name" value="Anticodon_Ile_ABEc"/>
</dbReference>
<dbReference type="SUPFAM" id="SSF47323">
    <property type="entry name" value="Anticodon-binding domain of a subclass of class I aminoacyl-tRNA synthetases"/>
    <property type="match status" value="1"/>
</dbReference>
<dbReference type="InterPro" id="IPR057033">
    <property type="entry name" value="Ubiquitin_IARS1"/>
</dbReference>
<evidence type="ECO:0000256" key="4">
    <source>
        <dbReference type="ARBA" id="ARBA00022490"/>
    </source>
</evidence>
<keyword evidence="18" id="KW-1185">Reference proteome</keyword>
<dbReference type="GO" id="GO:0006428">
    <property type="term" value="P:isoleucyl-tRNA aminoacylation"/>
    <property type="evidence" value="ECO:0007669"/>
    <property type="project" value="InterPro"/>
</dbReference>
<evidence type="ECO:0000256" key="8">
    <source>
        <dbReference type="ARBA" id="ARBA00022917"/>
    </source>
</evidence>
<evidence type="ECO:0000256" key="11">
    <source>
        <dbReference type="ARBA" id="ARBA00048359"/>
    </source>
</evidence>
<evidence type="ECO:0000256" key="3">
    <source>
        <dbReference type="ARBA" id="ARBA00013165"/>
    </source>
</evidence>
<dbReference type="Gene3D" id="1.10.730.10">
    <property type="entry name" value="Isoleucyl-tRNA Synthetase, Domain 1"/>
    <property type="match status" value="1"/>
</dbReference>
<evidence type="ECO:0000259" key="16">
    <source>
        <dbReference type="Pfam" id="PF23567"/>
    </source>
</evidence>
<dbReference type="FunFam" id="3.40.50.620:FF:000050">
    <property type="entry name" value="Isoleucyl-tRNA synthetase,cytoplasmic"/>
    <property type="match status" value="1"/>
</dbReference>
<protein>
    <recommendedName>
        <fullName evidence="12">Isoleucine--tRNA ligase, cytoplasmic</fullName>
        <ecNumber evidence="3">6.1.1.5</ecNumber>
    </recommendedName>
    <alternativeName>
        <fullName evidence="10">Isoleucyl-tRNA synthetase</fullName>
    </alternativeName>
</protein>
<dbReference type="InterPro" id="IPR009008">
    <property type="entry name" value="Val/Leu/Ile-tRNA-synth_edit"/>
</dbReference>
<evidence type="ECO:0000256" key="9">
    <source>
        <dbReference type="ARBA" id="ARBA00023146"/>
    </source>
</evidence>
<dbReference type="PROSITE" id="PS00178">
    <property type="entry name" value="AA_TRNA_LIGASE_I"/>
    <property type="match status" value="1"/>
</dbReference>
<dbReference type="InterPro" id="IPR013155">
    <property type="entry name" value="M/V/L/I-tRNA-synth_anticd-bd"/>
</dbReference>
<dbReference type="GO" id="GO:0000049">
    <property type="term" value="F:tRNA binding"/>
    <property type="evidence" value="ECO:0007669"/>
    <property type="project" value="InterPro"/>
</dbReference>
<dbReference type="FunFam" id="1.10.730.10:FF:000004">
    <property type="entry name" value="Isoleucyl-tRNA synthetase, cytoplasmic"/>
    <property type="match status" value="1"/>
</dbReference>
<gene>
    <name evidence="17" type="ORF">BDFB_000894</name>
</gene>
<organism evidence="17 18">
    <name type="scientific">Asbolus verrucosus</name>
    <name type="common">Desert ironclad beetle</name>
    <dbReference type="NCBI Taxonomy" id="1661398"/>
    <lineage>
        <taxon>Eukaryota</taxon>
        <taxon>Metazoa</taxon>
        <taxon>Ecdysozoa</taxon>
        <taxon>Arthropoda</taxon>
        <taxon>Hexapoda</taxon>
        <taxon>Insecta</taxon>
        <taxon>Pterygota</taxon>
        <taxon>Neoptera</taxon>
        <taxon>Endopterygota</taxon>
        <taxon>Coleoptera</taxon>
        <taxon>Polyphaga</taxon>
        <taxon>Cucujiformia</taxon>
        <taxon>Tenebrionidae</taxon>
        <taxon>Pimeliinae</taxon>
        <taxon>Asbolus</taxon>
    </lineage>
</organism>
<dbReference type="SUPFAM" id="SSF52374">
    <property type="entry name" value="Nucleotidylyl transferase"/>
    <property type="match status" value="1"/>
</dbReference>
<dbReference type="GO" id="GO:0005524">
    <property type="term" value="F:ATP binding"/>
    <property type="evidence" value="ECO:0007669"/>
    <property type="project" value="UniProtKB-KW"/>
</dbReference>
<proteinExistence type="inferred from homology"/>
<dbReference type="Proteomes" id="UP000292052">
    <property type="component" value="Unassembled WGS sequence"/>
</dbReference>
<dbReference type="PRINTS" id="PR00984">
    <property type="entry name" value="TRNASYNTHILE"/>
</dbReference>
<dbReference type="InterPro" id="IPR023586">
    <property type="entry name" value="Ile-tRNA-ligase_type2"/>
</dbReference>
<keyword evidence="8 13" id="KW-0648">Protein biosynthesis</keyword>
<dbReference type="STRING" id="1661398.A0A482W9L9"/>